<sequence length="198" mass="20063">MLARLASLALLTLTLVALLPDCASACSCAALPGTPQERAGKALSGSTAVFSGEVVEFEKPPPATTMIEGTMMSMMGGGGPEATATLRVSEVWKGPRQQTMTVTTEADSGVGCGYPFEDGREYLVYATGDERSVSLCSETKPLSEARADLGALGDGASPEDGGALSDTSGGISVRAVALLAGLVMAGSLLLAMRLLNTG</sequence>
<evidence type="ECO:0000313" key="3">
    <source>
        <dbReference type="EMBL" id="CAA9437452.1"/>
    </source>
</evidence>
<feature type="signal peptide" evidence="2">
    <location>
        <begin position="1"/>
        <end position="25"/>
    </location>
</feature>
<keyword evidence="1" id="KW-0812">Transmembrane</keyword>
<dbReference type="EMBL" id="CADCUT010000218">
    <property type="protein sequence ID" value="CAA9437452.1"/>
    <property type="molecule type" value="Genomic_DNA"/>
</dbReference>
<organism evidence="3">
    <name type="scientific">uncultured Rubrobacteraceae bacterium</name>
    <dbReference type="NCBI Taxonomy" id="349277"/>
    <lineage>
        <taxon>Bacteria</taxon>
        <taxon>Bacillati</taxon>
        <taxon>Actinomycetota</taxon>
        <taxon>Rubrobacteria</taxon>
        <taxon>Rubrobacterales</taxon>
        <taxon>Rubrobacteraceae</taxon>
        <taxon>environmental samples</taxon>
    </lineage>
</organism>
<evidence type="ECO:0000256" key="1">
    <source>
        <dbReference type="SAM" id="Phobius"/>
    </source>
</evidence>
<gene>
    <name evidence="3" type="ORF">AVDCRST_MAG03-3714</name>
</gene>
<proteinExistence type="predicted"/>
<dbReference type="InterPro" id="IPR008993">
    <property type="entry name" value="TIMP-like_OB-fold"/>
</dbReference>
<feature type="transmembrane region" description="Helical" evidence="1">
    <location>
        <begin position="175"/>
        <end position="195"/>
    </location>
</feature>
<name>A0A6J4QE08_9ACTN</name>
<keyword evidence="2" id="KW-0732">Signal</keyword>
<keyword evidence="1" id="KW-0472">Membrane</keyword>
<keyword evidence="1" id="KW-1133">Transmembrane helix</keyword>
<dbReference type="AlphaFoldDB" id="A0A6J4QE08"/>
<reference evidence="3" key="1">
    <citation type="submission" date="2020-02" db="EMBL/GenBank/DDBJ databases">
        <authorList>
            <person name="Meier V. D."/>
        </authorList>
    </citation>
    <scope>NUCLEOTIDE SEQUENCE</scope>
    <source>
        <strain evidence="3">AVDCRST_MAG03</strain>
    </source>
</reference>
<feature type="chain" id="PRO_5027094744" description="CbiN domain protein" evidence="2">
    <location>
        <begin position="26"/>
        <end position="198"/>
    </location>
</feature>
<dbReference type="SUPFAM" id="SSF50242">
    <property type="entry name" value="TIMP-like"/>
    <property type="match status" value="1"/>
</dbReference>
<protein>
    <recommendedName>
        <fullName evidence="4">CbiN domain protein</fullName>
    </recommendedName>
</protein>
<accession>A0A6J4QE08</accession>
<evidence type="ECO:0008006" key="4">
    <source>
        <dbReference type="Google" id="ProtNLM"/>
    </source>
</evidence>
<evidence type="ECO:0000256" key="2">
    <source>
        <dbReference type="SAM" id="SignalP"/>
    </source>
</evidence>
<dbReference type="Gene3D" id="2.40.50.120">
    <property type="match status" value="1"/>
</dbReference>